<keyword evidence="2" id="KW-1185">Reference proteome</keyword>
<sequence length="325" mass="36896">MAFPPIYNTKEMADHVRESFVWRWRRASRPPRPLLEDFHALCPRFSLPEAEDAVADFELPEMVQATFFAMLSNMTVELGVVRGFMAEGLKSALVGLRWSSFEVWMSCVNHELKEAQLRRHAVTVEVRGPLTVKKRALDQTAPRPLLVTRSSLSCRSYVASSPAPQATKYVHDHFRWSLRDLTGPGPTLLPSDYHNLCPRFDLKVARRYAHDSHIPKMVLVIFYAMVIDYAAELGLSRRLTMDVVMWAMRKLGWGLVQAWLGDNCQRLRTAQASHPADSSTNPVLVGGPSRGRTFSFPSFRGTVQAAKYIRDNERETSSLRPNLLP</sequence>
<evidence type="ECO:0000313" key="2">
    <source>
        <dbReference type="Proteomes" id="UP001153076"/>
    </source>
</evidence>
<evidence type="ECO:0000313" key="1">
    <source>
        <dbReference type="EMBL" id="KAJ8445629.1"/>
    </source>
</evidence>
<organism evidence="1 2">
    <name type="scientific">Carnegiea gigantea</name>
    <dbReference type="NCBI Taxonomy" id="171969"/>
    <lineage>
        <taxon>Eukaryota</taxon>
        <taxon>Viridiplantae</taxon>
        <taxon>Streptophyta</taxon>
        <taxon>Embryophyta</taxon>
        <taxon>Tracheophyta</taxon>
        <taxon>Spermatophyta</taxon>
        <taxon>Magnoliopsida</taxon>
        <taxon>eudicotyledons</taxon>
        <taxon>Gunneridae</taxon>
        <taxon>Pentapetalae</taxon>
        <taxon>Caryophyllales</taxon>
        <taxon>Cactineae</taxon>
        <taxon>Cactaceae</taxon>
        <taxon>Cactoideae</taxon>
        <taxon>Echinocereeae</taxon>
        <taxon>Carnegiea</taxon>
    </lineage>
</organism>
<proteinExistence type="predicted"/>
<comment type="caution">
    <text evidence="1">The sequence shown here is derived from an EMBL/GenBank/DDBJ whole genome shotgun (WGS) entry which is preliminary data.</text>
</comment>
<protein>
    <submittedName>
        <fullName evidence="1">Uncharacterized protein</fullName>
    </submittedName>
</protein>
<reference evidence="1" key="1">
    <citation type="submission" date="2022-04" db="EMBL/GenBank/DDBJ databases">
        <title>Carnegiea gigantea Genome sequencing and assembly v2.</title>
        <authorList>
            <person name="Copetti D."/>
            <person name="Sanderson M.J."/>
            <person name="Burquez A."/>
            <person name="Wojciechowski M.F."/>
        </authorList>
    </citation>
    <scope>NUCLEOTIDE SEQUENCE</scope>
    <source>
        <strain evidence="1">SGP5-SGP5p</strain>
        <tissue evidence="1">Aerial part</tissue>
    </source>
</reference>
<dbReference type="EMBL" id="JAKOGI010000075">
    <property type="protein sequence ID" value="KAJ8445629.1"/>
    <property type="molecule type" value="Genomic_DNA"/>
</dbReference>
<accession>A0A9Q1KMP6</accession>
<dbReference type="Proteomes" id="UP001153076">
    <property type="component" value="Unassembled WGS sequence"/>
</dbReference>
<dbReference type="AlphaFoldDB" id="A0A9Q1KMP6"/>
<gene>
    <name evidence="1" type="ORF">Cgig2_018570</name>
</gene>
<name>A0A9Q1KMP6_9CARY</name>